<dbReference type="SUPFAM" id="SSF160059">
    <property type="entry name" value="PriA/YqbF domain"/>
    <property type="match status" value="1"/>
</dbReference>
<evidence type="ECO:0008006" key="3">
    <source>
        <dbReference type="Google" id="ProtNLM"/>
    </source>
</evidence>
<evidence type="ECO:0000313" key="1">
    <source>
        <dbReference type="EMBL" id="OUI98097.1"/>
    </source>
</evidence>
<sequence length="136" mass="14772">MAPRKNTPMTAAETVETVDVQEPQAVLADHGASDLPDALVEETTGEGVLVHPHDELDAAQAKEDAQIAFGQGVLISSNGHKCVVLPGQIIVVCREPGFRRGGIEHPAMHVYRRHQLSKKQLEQMRAEPLLEIIEVG</sequence>
<proteinExistence type="predicted"/>
<dbReference type="EMBL" id="JOMQ01000103">
    <property type="protein sequence ID" value="OUI98097.1"/>
    <property type="molecule type" value="Genomic_DNA"/>
</dbReference>
<reference evidence="1 2" key="1">
    <citation type="submission" date="2014-06" db="EMBL/GenBank/DDBJ databases">
        <authorList>
            <person name="Ju J."/>
            <person name="Zhang J."/>
        </authorList>
    </citation>
    <scope>NUCLEOTIDE SEQUENCE [LARGE SCALE GENOMIC DNA]</scope>
    <source>
        <strain evidence="1 2">DsW_47</strain>
    </source>
</reference>
<organism evidence="1 2">
    <name type="scientific">Acetobacter cibinongensis</name>
    <dbReference type="NCBI Taxonomy" id="146475"/>
    <lineage>
        <taxon>Bacteria</taxon>
        <taxon>Pseudomonadati</taxon>
        <taxon>Pseudomonadota</taxon>
        <taxon>Alphaproteobacteria</taxon>
        <taxon>Acetobacterales</taxon>
        <taxon>Acetobacteraceae</taxon>
        <taxon>Acetobacter</taxon>
    </lineage>
</organism>
<dbReference type="OrthoDB" id="8420784at2"/>
<dbReference type="Proteomes" id="UP000196086">
    <property type="component" value="Unassembled WGS sequence"/>
</dbReference>
<dbReference type="RefSeq" id="WP_086652333.1">
    <property type="nucleotide sequence ID" value="NZ_JOMQ01000103.1"/>
</dbReference>
<comment type="caution">
    <text evidence="1">The sequence shown here is derived from an EMBL/GenBank/DDBJ whole genome shotgun (WGS) entry which is preliminary data.</text>
</comment>
<gene>
    <name evidence="1" type="ORF">HK14_01095</name>
</gene>
<name>A0A1Z5YR53_9PROT</name>
<accession>A0A1Z5YR53</accession>
<dbReference type="AlphaFoldDB" id="A0A1Z5YR53"/>
<evidence type="ECO:0000313" key="2">
    <source>
        <dbReference type="Proteomes" id="UP000196086"/>
    </source>
</evidence>
<protein>
    <recommendedName>
        <fullName evidence="3">Mu-like prophage FluMu N-terminal domain-containing protein</fullName>
    </recommendedName>
</protein>